<dbReference type="PANTHER" id="PTHR22990:SF15">
    <property type="entry name" value="F-BOX ONLY PROTEIN 10"/>
    <property type="match status" value="1"/>
</dbReference>
<name>A0ABV4XIS2_9CYAN</name>
<keyword evidence="4" id="KW-1185">Reference proteome</keyword>
<dbReference type="Pfam" id="PF13229">
    <property type="entry name" value="Beta_helix"/>
    <property type="match status" value="1"/>
</dbReference>
<organism evidence="3 4">
    <name type="scientific">Floridaenema flaviceps BLCC-F50</name>
    <dbReference type="NCBI Taxonomy" id="3153642"/>
    <lineage>
        <taxon>Bacteria</taxon>
        <taxon>Bacillati</taxon>
        <taxon>Cyanobacteriota</taxon>
        <taxon>Cyanophyceae</taxon>
        <taxon>Oscillatoriophycideae</taxon>
        <taxon>Aerosakkonematales</taxon>
        <taxon>Aerosakkonemataceae</taxon>
        <taxon>Floridanema</taxon>
        <taxon>Floridanema flaviceps</taxon>
    </lineage>
</organism>
<dbReference type="SMART" id="SM00710">
    <property type="entry name" value="PbH1"/>
    <property type="match status" value="10"/>
</dbReference>
<dbReference type="InterPro" id="IPR006626">
    <property type="entry name" value="PbH1"/>
</dbReference>
<keyword evidence="1" id="KW-0677">Repeat</keyword>
<dbReference type="InterPro" id="IPR012334">
    <property type="entry name" value="Pectin_lyas_fold"/>
</dbReference>
<dbReference type="Gene3D" id="2.160.20.10">
    <property type="entry name" value="Single-stranded right-handed beta-helix, Pectin lyase-like"/>
    <property type="match status" value="2"/>
</dbReference>
<evidence type="ECO:0000259" key="2">
    <source>
        <dbReference type="Pfam" id="PF13229"/>
    </source>
</evidence>
<evidence type="ECO:0000313" key="4">
    <source>
        <dbReference type="Proteomes" id="UP001576784"/>
    </source>
</evidence>
<gene>
    <name evidence="3" type="ORF">ACE1CI_01575</name>
</gene>
<dbReference type="InterPro" id="IPR011050">
    <property type="entry name" value="Pectin_lyase_fold/virulence"/>
</dbReference>
<evidence type="ECO:0000313" key="3">
    <source>
        <dbReference type="EMBL" id="MFB2891611.1"/>
    </source>
</evidence>
<evidence type="ECO:0000256" key="1">
    <source>
        <dbReference type="ARBA" id="ARBA00022737"/>
    </source>
</evidence>
<dbReference type="PANTHER" id="PTHR22990">
    <property type="entry name" value="F-BOX ONLY PROTEIN"/>
    <property type="match status" value="1"/>
</dbReference>
<feature type="domain" description="Right handed beta helix" evidence="2">
    <location>
        <begin position="107"/>
        <end position="233"/>
    </location>
</feature>
<dbReference type="Proteomes" id="UP001576784">
    <property type="component" value="Unassembled WGS sequence"/>
</dbReference>
<dbReference type="RefSeq" id="WP_413261289.1">
    <property type="nucleotide sequence ID" value="NZ_JBHFNR010000015.1"/>
</dbReference>
<proteinExistence type="predicted"/>
<sequence length="380" mass="41519">MNKCIVSQRGDGNYTTIREAIRDASPGTQIQVRPGFYQENLIIDKSVEVIGDGPVAEIIVESRNLPTIQMRADRAVVRGLTIRNREGESLYFRLGFNFSEHGDLEDKANAVYIPQGHLILEQCDITSERGECVFVESPEANPIIRECKIHHGYNSGVAFRYNARGKVEDCDIFGVNGVGVWIVQGGNPVIQRCQIHDCKHNGIVFDKKGLGIVEDCDIFNNPVAQVAILHESNPVIRRCKIHHGGMSGLVVDLSGLGTIEESDIFSNAGEGVKITQSGNPMIRKCQVYDSDENGICSRVNGLGTIEECSIFGNAKSGVVTAEGGNPTIRRCKINRNGYEAVWATEGGEGSIENCDLMGNTRGAWDIQPGCNVHSNGNRED</sequence>
<comment type="caution">
    <text evidence="3">The sequence shown here is derived from an EMBL/GenBank/DDBJ whole genome shotgun (WGS) entry which is preliminary data.</text>
</comment>
<dbReference type="InterPro" id="IPR039448">
    <property type="entry name" value="Beta_helix"/>
</dbReference>
<dbReference type="EMBL" id="JBHFNR010000015">
    <property type="protein sequence ID" value="MFB2891611.1"/>
    <property type="molecule type" value="Genomic_DNA"/>
</dbReference>
<reference evidence="3 4" key="1">
    <citation type="submission" date="2024-09" db="EMBL/GenBank/DDBJ databases">
        <title>Floridaenema gen nov. (Aerosakkonemataceae, Aerosakkonematales ord. nov., Cyanobacteria) from benthic tropical and subtropical fresh waters, with the description of four new species.</title>
        <authorList>
            <person name="Moretto J.A."/>
            <person name="Berthold D.E."/>
            <person name="Lefler F.W."/>
            <person name="Huang I.-S."/>
            <person name="Laughinghouse H. IV."/>
        </authorList>
    </citation>
    <scope>NUCLEOTIDE SEQUENCE [LARGE SCALE GENOMIC DNA]</scope>
    <source>
        <strain evidence="3 4">BLCC-F50</strain>
    </source>
</reference>
<protein>
    <submittedName>
        <fullName evidence="3">Right-handed parallel beta-helix repeat-containing protein</fullName>
    </submittedName>
</protein>
<dbReference type="SUPFAM" id="SSF51126">
    <property type="entry name" value="Pectin lyase-like"/>
    <property type="match status" value="2"/>
</dbReference>
<dbReference type="InterPro" id="IPR051550">
    <property type="entry name" value="SCF-Subunits/Alg-Epimerases"/>
</dbReference>
<accession>A0ABV4XIS2</accession>